<evidence type="ECO:0000313" key="1">
    <source>
        <dbReference type="EMBL" id="QNP54956.1"/>
    </source>
</evidence>
<sequence>MIRRHLGAVVTAVLLASALAVIGVEGWFAVAWGVAAGVLVAVGRALVDDGEPPWPPRRPDARQQTSALSGLAWGFNPATGEAGPMVMARIRRLAGRRLARLGLDLDDDAAASAVDALLGPGAAAHLATRRLPMAHAASLMTGLERLAAQPPTVPDPQQEPHP</sequence>
<keyword evidence="2" id="KW-1185">Reference proteome</keyword>
<proteinExistence type="predicted"/>
<evidence type="ECO:0000313" key="2">
    <source>
        <dbReference type="Proteomes" id="UP000516117"/>
    </source>
</evidence>
<dbReference type="AlphaFoldDB" id="A0A7H0H340"/>
<organism evidence="1 2">
    <name type="scientific">Tessaracoccus defluvii</name>
    <dbReference type="NCBI Taxonomy" id="1285901"/>
    <lineage>
        <taxon>Bacteria</taxon>
        <taxon>Bacillati</taxon>
        <taxon>Actinomycetota</taxon>
        <taxon>Actinomycetes</taxon>
        <taxon>Propionibacteriales</taxon>
        <taxon>Propionibacteriaceae</taxon>
        <taxon>Tessaracoccus</taxon>
    </lineage>
</organism>
<accession>A0A7H0H340</accession>
<dbReference type="EMBL" id="CP060789">
    <property type="protein sequence ID" value="QNP54956.1"/>
    <property type="molecule type" value="Genomic_DNA"/>
</dbReference>
<name>A0A7H0H340_9ACTN</name>
<dbReference type="Proteomes" id="UP000516117">
    <property type="component" value="Chromosome"/>
</dbReference>
<gene>
    <name evidence="1" type="ORF">H9L22_11775</name>
</gene>
<dbReference type="KEGG" id="tdf:H9L22_11775"/>
<reference evidence="1 2" key="1">
    <citation type="submission" date="2020-08" db="EMBL/GenBank/DDBJ databases">
        <title>Genome sequence of Tessaracoccus defluvii JCM 17540T.</title>
        <authorList>
            <person name="Hyun D.-W."/>
            <person name="Bae J.-W."/>
        </authorList>
    </citation>
    <scope>NUCLEOTIDE SEQUENCE [LARGE SCALE GENOMIC DNA]</scope>
    <source>
        <strain evidence="1 2">JCM 17540</strain>
    </source>
</reference>
<dbReference type="RefSeq" id="WP_187720092.1">
    <property type="nucleotide sequence ID" value="NZ_BAABBL010000004.1"/>
</dbReference>
<protein>
    <submittedName>
        <fullName evidence="1">Uncharacterized protein</fullName>
    </submittedName>
</protein>